<dbReference type="AlphaFoldDB" id="A0A8T0TKQ7"/>
<sequence>MSAHTCFGLIRLLIVVSLLVLVSSLTAGSWRPPCSSTDPNNPCPPSCSPRSPSCH</sequence>
<name>A0A8T0TKQ7_PANVG</name>
<organism evidence="3 4">
    <name type="scientific">Panicum virgatum</name>
    <name type="common">Blackwell switchgrass</name>
    <dbReference type="NCBI Taxonomy" id="38727"/>
    <lineage>
        <taxon>Eukaryota</taxon>
        <taxon>Viridiplantae</taxon>
        <taxon>Streptophyta</taxon>
        <taxon>Embryophyta</taxon>
        <taxon>Tracheophyta</taxon>
        <taxon>Spermatophyta</taxon>
        <taxon>Magnoliopsida</taxon>
        <taxon>Liliopsida</taxon>
        <taxon>Poales</taxon>
        <taxon>Poaceae</taxon>
        <taxon>PACMAD clade</taxon>
        <taxon>Panicoideae</taxon>
        <taxon>Panicodae</taxon>
        <taxon>Paniceae</taxon>
        <taxon>Panicinae</taxon>
        <taxon>Panicum</taxon>
        <taxon>Panicum sect. Hiantes</taxon>
    </lineage>
</organism>
<feature type="signal peptide" evidence="2">
    <location>
        <begin position="1"/>
        <end position="27"/>
    </location>
</feature>
<evidence type="ECO:0000256" key="1">
    <source>
        <dbReference type="SAM" id="MobiDB-lite"/>
    </source>
</evidence>
<keyword evidence="2" id="KW-0732">Signal</keyword>
<comment type="caution">
    <text evidence="3">The sequence shown here is derived from an EMBL/GenBank/DDBJ whole genome shotgun (WGS) entry which is preliminary data.</text>
</comment>
<proteinExistence type="predicted"/>
<evidence type="ECO:0000256" key="2">
    <source>
        <dbReference type="SAM" id="SignalP"/>
    </source>
</evidence>
<evidence type="ECO:0000313" key="4">
    <source>
        <dbReference type="Proteomes" id="UP000823388"/>
    </source>
</evidence>
<keyword evidence="4" id="KW-1185">Reference proteome</keyword>
<feature type="region of interest" description="Disordered" evidence="1">
    <location>
        <begin position="29"/>
        <end position="55"/>
    </location>
</feature>
<reference evidence="3" key="1">
    <citation type="submission" date="2020-05" db="EMBL/GenBank/DDBJ databases">
        <title>WGS assembly of Panicum virgatum.</title>
        <authorList>
            <person name="Lovell J.T."/>
            <person name="Jenkins J."/>
            <person name="Shu S."/>
            <person name="Juenger T.E."/>
            <person name="Schmutz J."/>
        </authorList>
    </citation>
    <scope>NUCLEOTIDE SEQUENCE</scope>
    <source>
        <strain evidence="3">AP13</strain>
    </source>
</reference>
<accession>A0A8T0TKQ7</accession>
<dbReference type="EMBL" id="CM029043">
    <property type="protein sequence ID" value="KAG2612491.1"/>
    <property type="molecule type" value="Genomic_DNA"/>
</dbReference>
<gene>
    <name evidence="3" type="ORF">PVAP13_4KG287320</name>
</gene>
<evidence type="ECO:0000313" key="3">
    <source>
        <dbReference type="EMBL" id="KAG2612491.1"/>
    </source>
</evidence>
<dbReference type="Proteomes" id="UP000823388">
    <property type="component" value="Chromosome 4K"/>
</dbReference>
<feature type="chain" id="PRO_5035713725" evidence="2">
    <location>
        <begin position="28"/>
        <end position="55"/>
    </location>
</feature>
<protein>
    <submittedName>
        <fullName evidence="3">Uncharacterized protein</fullName>
    </submittedName>
</protein>